<proteinExistence type="predicted"/>
<comment type="caution">
    <text evidence="3">The sequence shown here is derived from an EMBL/GenBank/DDBJ whole genome shotgun (WGS) entry which is preliminary data.</text>
</comment>
<dbReference type="SUPFAM" id="SSF52799">
    <property type="entry name" value="(Phosphotyrosine protein) phosphatases II"/>
    <property type="match status" value="1"/>
</dbReference>
<dbReference type="Gene3D" id="3.90.190.10">
    <property type="entry name" value="Protein tyrosine phosphatase superfamily"/>
    <property type="match status" value="1"/>
</dbReference>
<dbReference type="PANTHER" id="PTHR47216:SF4">
    <property type="entry name" value="OS01G0859400 PROTEIN"/>
    <property type="match status" value="1"/>
</dbReference>
<evidence type="ECO:0000259" key="2">
    <source>
        <dbReference type="PROSITE" id="PS50056"/>
    </source>
</evidence>
<evidence type="ECO:0000256" key="1">
    <source>
        <dbReference type="SAM" id="Phobius"/>
    </source>
</evidence>
<feature type="transmembrane region" description="Helical" evidence="1">
    <location>
        <begin position="80"/>
        <end position="103"/>
    </location>
</feature>
<accession>A0AAD5DSS0</accession>
<dbReference type="AlphaFoldDB" id="A0AAD5DSS0"/>
<organism evidence="3 4">
    <name type="scientific">Chlorella ohadii</name>
    <dbReference type="NCBI Taxonomy" id="2649997"/>
    <lineage>
        <taxon>Eukaryota</taxon>
        <taxon>Viridiplantae</taxon>
        <taxon>Chlorophyta</taxon>
        <taxon>core chlorophytes</taxon>
        <taxon>Trebouxiophyceae</taxon>
        <taxon>Chlorellales</taxon>
        <taxon>Chlorellaceae</taxon>
        <taxon>Chlorella clade</taxon>
        <taxon>Chlorella</taxon>
    </lineage>
</organism>
<evidence type="ECO:0000313" key="3">
    <source>
        <dbReference type="EMBL" id="KAI7843280.1"/>
    </source>
</evidence>
<dbReference type="PROSITE" id="PS50056">
    <property type="entry name" value="TYR_PHOSPHATASE_2"/>
    <property type="match status" value="1"/>
</dbReference>
<reference evidence="3" key="1">
    <citation type="submission" date="2020-11" db="EMBL/GenBank/DDBJ databases">
        <title>Chlorella ohadii genome sequencing and assembly.</title>
        <authorList>
            <person name="Murik O."/>
            <person name="Treves H."/>
            <person name="Kedem I."/>
            <person name="Shotland Y."/>
            <person name="Kaplan A."/>
        </authorList>
    </citation>
    <scope>NUCLEOTIDE SEQUENCE</scope>
    <source>
        <strain evidence="3">1</strain>
    </source>
</reference>
<keyword evidence="1" id="KW-1133">Transmembrane helix</keyword>
<evidence type="ECO:0000313" key="4">
    <source>
        <dbReference type="Proteomes" id="UP001205105"/>
    </source>
</evidence>
<dbReference type="PANTHER" id="PTHR47216">
    <property type="match status" value="1"/>
</dbReference>
<feature type="transmembrane region" description="Helical" evidence="1">
    <location>
        <begin position="15"/>
        <end position="33"/>
    </location>
</feature>
<dbReference type="GO" id="GO:0016787">
    <property type="term" value="F:hydrolase activity"/>
    <property type="evidence" value="ECO:0007669"/>
    <property type="project" value="UniProtKB-ARBA"/>
</dbReference>
<gene>
    <name evidence="3" type="ORF">COHA_003112</name>
</gene>
<dbReference type="EMBL" id="JADXDR010000041">
    <property type="protein sequence ID" value="KAI7843280.1"/>
    <property type="molecule type" value="Genomic_DNA"/>
</dbReference>
<keyword evidence="1" id="KW-0472">Membrane</keyword>
<keyword evidence="1" id="KW-0812">Transmembrane</keyword>
<dbReference type="InterPro" id="IPR000387">
    <property type="entry name" value="Tyr_Pase_dom"/>
</dbReference>
<feature type="domain" description="Tyrosine specific protein phosphatases" evidence="2">
    <location>
        <begin position="152"/>
        <end position="226"/>
    </location>
</feature>
<sequence length="243" mass="26663">MALGAWNLPPAMHRLTYLVGTMAVLSGGLTVRYGASWPLLARLALGYVALVAVVVATAAATRWTAYAAKGMFFKNPRTGLIPWCWVLLLLPYHVCCRVVCWFYRNSSGENVFDMIAPRLYLGGWPLNASMLPSDNCAIIDCTNELLRYVDVPAYLPLLMDMAVQWALGQQAKGRDVFCHCTHGHGRSAVTAAAILMGMGGARTADDALAKTLKARPGVKPNYRQKDMLREWAAAAHLPPKREE</sequence>
<dbReference type="Proteomes" id="UP001205105">
    <property type="component" value="Unassembled WGS sequence"/>
</dbReference>
<dbReference type="InterPro" id="IPR029021">
    <property type="entry name" value="Prot-tyrosine_phosphatase-like"/>
</dbReference>
<name>A0AAD5DSS0_9CHLO</name>
<keyword evidence="4" id="KW-1185">Reference proteome</keyword>
<feature type="transmembrane region" description="Helical" evidence="1">
    <location>
        <begin position="40"/>
        <end position="60"/>
    </location>
</feature>
<protein>
    <recommendedName>
        <fullName evidence="2">Tyrosine specific protein phosphatases domain-containing protein</fullName>
    </recommendedName>
</protein>